<comment type="catalytic activity">
    <reaction evidence="6">
        <text>N-acetyl-alpha-D-glucosamine 1-phosphate + UTP + H(+) = UDP-N-acetyl-alpha-D-glucosamine + diphosphate</text>
        <dbReference type="Rhea" id="RHEA:13509"/>
        <dbReference type="ChEBI" id="CHEBI:15378"/>
        <dbReference type="ChEBI" id="CHEBI:33019"/>
        <dbReference type="ChEBI" id="CHEBI:46398"/>
        <dbReference type="ChEBI" id="CHEBI:57705"/>
        <dbReference type="ChEBI" id="CHEBI:57776"/>
        <dbReference type="EC" id="2.7.7.23"/>
    </reaction>
</comment>
<dbReference type="Proteomes" id="UP001516464">
    <property type="component" value="Unassembled WGS sequence"/>
</dbReference>
<sequence length="350" mass="39471">MAIPPFMLFTPYQDFKLTEEGKEYKQIGSKAISENKVATLLLGGGQGTRLNSDGPKGCYLIEKINKTPFQIHAEKILERSKKLRCKSILIIMTSSYTHEETISYFKKHKNFGLDKIYYFKQGDLSCLDLNGGLLYFFDEPVKAPDGNGGLFKAITPLLSELEQEGITLINVSSVDNILANHLDPILVGYLLVNDLDILSKSVNFHKPENAGIFVDHDGNAGVHEYIKKKSERSAAYVYEEHKQANIANHLFTLEFIKRMGSIDLPIHRFPKKIPCIRDGVKVTPDHDNGIKQECFIFDAFHYGKSGVMNVPREKEFAPLKNSKGNKKDSPETCAEAYLKIYGKENIKFAK</sequence>
<dbReference type="EMBL" id="SBIQ01000325">
    <property type="protein sequence ID" value="KAF7679715.1"/>
    <property type="molecule type" value="Genomic_DNA"/>
</dbReference>
<evidence type="ECO:0000256" key="3">
    <source>
        <dbReference type="ARBA" id="ARBA00012457"/>
    </source>
</evidence>
<dbReference type="InterPro" id="IPR002618">
    <property type="entry name" value="UDPGP_fam"/>
</dbReference>
<comment type="pathway">
    <text evidence="1">Nucleotide-sugar biosynthesis; UDP-N-acetyl-alpha-D-glucosamine biosynthesis; UDP-N-acetyl-alpha-D-glucosamine from N-acetyl-alpha-D-glucosamine 1-phosphate: step 1/1.</text>
</comment>
<gene>
    <name evidence="7" type="primary">UAP1</name>
    <name evidence="7" type="ORF">TCON_2484</name>
</gene>
<keyword evidence="4" id="KW-0808">Transferase</keyword>
<dbReference type="Gene3D" id="3.90.550.10">
    <property type="entry name" value="Spore Coat Polysaccharide Biosynthesis Protein SpsA, Chain A"/>
    <property type="match status" value="1"/>
</dbReference>
<comment type="caution">
    <text evidence="7">The sequence shown here is derived from an EMBL/GenBank/DDBJ whole genome shotgun (WGS) entry which is preliminary data.</text>
</comment>
<dbReference type="EC" id="2.7.7.23" evidence="3"/>
<organism evidence="7 8">
    <name type="scientific">Astathelohania contejeani</name>
    <dbReference type="NCBI Taxonomy" id="164912"/>
    <lineage>
        <taxon>Eukaryota</taxon>
        <taxon>Fungi</taxon>
        <taxon>Fungi incertae sedis</taxon>
        <taxon>Microsporidia</taxon>
        <taxon>Astathelohaniidae</taxon>
        <taxon>Astathelohania</taxon>
    </lineage>
</organism>
<dbReference type="PANTHER" id="PTHR11952">
    <property type="entry name" value="UDP- GLUCOSE PYROPHOSPHORYLASE"/>
    <property type="match status" value="1"/>
</dbReference>
<evidence type="ECO:0000313" key="8">
    <source>
        <dbReference type="Proteomes" id="UP001516464"/>
    </source>
</evidence>
<dbReference type="PANTHER" id="PTHR11952:SF2">
    <property type="entry name" value="LD24639P"/>
    <property type="match status" value="1"/>
</dbReference>
<evidence type="ECO:0000256" key="6">
    <source>
        <dbReference type="ARBA" id="ARBA00048493"/>
    </source>
</evidence>
<proteinExistence type="inferred from homology"/>
<dbReference type="InterPro" id="IPR029044">
    <property type="entry name" value="Nucleotide-diphossugar_trans"/>
</dbReference>
<accession>A0ABQ7HVV1</accession>
<protein>
    <recommendedName>
        <fullName evidence="3">UDP-N-acetylglucosamine diphosphorylase</fullName>
        <ecNumber evidence="3">2.7.7.23</ecNumber>
    </recommendedName>
</protein>
<keyword evidence="5" id="KW-0548">Nucleotidyltransferase</keyword>
<comment type="similarity">
    <text evidence="2">Belongs to the UDPGP type 1 family.</text>
</comment>
<evidence type="ECO:0000256" key="1">
    <source>
        <dbReference type="ARBA" id="ARBA00005208"/>
    </source>
</evidence>
<name>A0ABQ7HVV1_9MICR</name>
<evidence type="ECO:0000256" key="2">
    <source>
        <dbReference type="ARBA" id="ARBA00010401"/>
    </source>
</evidence>
<dbReference type="SUPFAM" id="SSF53448">
    <property type="entry name" value="Nucleotide-diphospho-sugar transferases"/>
    <property type="match status" value="1"/>
</dbReference>
<reference evidence="7 8" key="1">
    <citation type="submission" date="2019-01" db="EMBL/GenBank/DDBJ databases">
        <title>Genomes sequencing and comparative genomics of infectious freshwater microsporidia, Cucumispora dikerogammari and Thelohania contejeani.</title>
        <authorList>
            <person name="Cormier A."/>
            <person name="Giraud I."/>
            <person name="Wattier R."/>
            <person name="Teixeira M."/>
            <person name="Grandjean F."/>
            <person name="Rigaud T."/>
            <person name="Cordaux R."/>
        </authorList>
    </citation>
    <scope>NUCLEOTIDE SEQUENCE [LARGE SCALE GENOMIC DNA]</scope>
    <source>
        <strain evidence="7">T1</strain>
        <tissue evidence="7">Spores</tissue>
    </source>
</reference>
<dbReference type="Pfam" id="PF01704">
    <property type="entry name" value="UDPGP"/>
    <property type="match status" value="1"/>
</dbReference>
<evidence type="ECO:0000256" key="5">
    <source>
        <dbReference type="ARBA" id="ARBA00022695"/>
    </source>
</evidence>
<dbReference type="InterPro" id="IPR039741">
    <property type="entry name" value="UDP-sugar_pyrophosphorylase"/>
</dbReference>
<evidence type="ECO:0000256" key="4">
    <source>
        <dbReference type="ARBA" id="ARBA00022679"/>
    </source>
</evidence>
<evidence type="ECO:0000313" key="7">
    <source>
        <dbReference type="EMBL" id="KAF7679715.1"/>
    </source>
</evidence>
<keyword evidence="8" id="KW-1185">Reference proteome</keyword>